<sequence length="165" mass="16881">MKAPCGRALGGGLGARAARPPECHRWPPRPNCSDAPPTIPPRAGLPSATRAARLLHLPAAATVAAPGAGPSVPGRGLPPGGVSRAPPSLCFWALQLIRARRGTPLKGLGAAASPSNARHCSPRSPKERDSAPEKPASLPTSLTHETSEGNAPRKDENSTEKAATK</sequence>
<feature type="region of interest" description="Disordered" evidence="1">
    <location>
        <begin position="105"/>
        <end position="165"/>
    </location>
</feature>
<feature type="region of interest" description="Disordered" evidence="1">
    <location>
        <begin position="1"/>
        <end position="45"/>
    </location>
</feature>
<comment type="caution">
    <text evidence="2">The sequence shown here is derived from an EMBL/GenBank/DDBJ whole genome shotgun (WGS) entry which is preliminary data.</text>
</comment>
<name>A0AAV7UR82_PLEWA</name>
<proteinExistence type="predicted"/>
<dbReference type="Proteomes" id="UP001066276">
    <property type="component" value="Chromosome 2_2"/>
</dbReference>
<feature type="compositionally biased region" description="Basic and acidic residues" evidence="1">
    <location>
        <begin position="145"/>
        <end position="165"/>
    </location>
</feature>
<accession>A0AAV7UR82</accession>
<gene>
    <name evidence="2" type="ORF">NDU88_000407</name>
</gene>
<feature type="region of interest" description="Disordered" evidence="1">
    <location>
        <begin position="64"/>
        <end position="84"/>
    </location>
</feature>
<dbReference type="EMBL" id="JANPWB010000004">
    <property type="protein sequence ID" value="KAJ1191091.1"/>
    <property type="molecule type" value="Genomic_DNA"/>
</dbReference>
<keyword evidence="3" id="KW-1185">Reference proteome</keyword>
<evidence type="ECO:0000313" key="3">
    <source>
        <dbReference type="Proteomes" id="UP001066276"/>
    </source>
</evidence>
<evidence type="ECO:0000313" key="2">
    <source>
        <dbReference type="EMBL" id="KAJ1191091.1"/>
    </source>
</evidence>
<dbReference type="AlphaFoldDB" id="A0AAV7UR82"/>
<reference evidence="2" key="1">
    <citation type="journal article" date="2022" name="bioRxiv">
        <title>Sequencing and chromosome-scale assembly of the giantPleurodeles waltlgenome.</title>
        <authorList>
            <person name="Brown T."/>
            <person name="Elewa A."/>
            <person name="Iarovenko S."/>
            <person name="Subramanian E."/>
            <person name="Araus A.J."/>
            <person name="Petzold A."/>
            <person name="Susuki M."/>
            <person name="Suzuki K.-i.T."/>
            <person name="Hayashi T."/>
            <person name="Toyoda A."/>
            <person name="Oliveira C."/>
            <person name="Osipova E."/>
            <person name="Leigh N.D."/>
            <person name="Simon A."/>
            <person name="Yun M.H."/>
        </authorList>
    </citation>
    <scope>NUCLEOTIDE SEQUENCE</scope>
    <source>
        <strain evidence="2">20211129_DDA</strain>
        <tissue evidence="2">Liver</tissue>
    </source>
</reference>
<protein>
    <submittedName>
        <fullName evidence="2">Uncharacterized protein</fullName>
    </submittedName>
</protein>
<feature type="compositionally biased region" description="Low complexity" evidence="1">
    <location>
        <begin position="64"/>
        <end position="75"/>
    </location>
</feature>
<evidence type="ECO:0000256" key="1">
    <source>
        <dbReference type="SAM" id="MobiDB-lite"/>
    </source>
</evidence>
<organism evidence="2 3">
    <name type="scientific">Pleurodeles waltl</name>
    <name type="common">Iberian ribbed newt</name>
    <dbReference type="NCBI Taxonomy" id="8319"/>
    <lineage>
        <taxon>Eukaryota</taxon>
        <taxon>Metazoa</taxon>
        <taxon>Chordata</taxon>
        <taxon>Craniata</taxon>
        <taxon>Vertebrata</taxon>
        <taxon>Euteleostomi</taxon>
        <taxon>Amphibia</taxon>
        <taxon>Batrachia</taxon>
        <taxon>Caudata</taxon>
        <taxon>Salamandroidea</taxon>
        <taxon>Salamandridae</taxon>
        <taxon>Pleurodelinae</taxon>
        <taxon>Pleurodeles</taxon>
    </lineage>
</organism>